<name>A0ABS6DVJ0_9FIRM</name>
<comment type="caution">
    <text evidence="2">The sequence shown here is derived from an EMBL/GenBank/DDBJ whole genome shotgun (WGS) entry which is preliminary data.</text>
</comment>
<proteinExistence type="predicted"/>
<evidence type="ECO:0000313" key="2">
    <source>
        <dbReference type="EMBL" id="MBU5335463.1"/>
    </source>
</evidence>
<keyword evidence="3" id="KW-1185">Reference proteome</keyword>
<dbReference type="InterPro" id="IPR054024">
    <property type="entry name" value="DUF6946"/>
</dbReference>
<reference evidence="2 3" key="1">
    <citation type="submission" date="2021-06" db="EMBL/GenBank/DDBJ databases">
        <authorList>
            <person name="Sun Q."/>
            <person name="Li D."/>
        </authorList>
    </citation>
    <scope>NUCLEOTIDE SEQUENCE [LARGE SCALE GENOMIC DNA]</scope>
    <source>
        <strain evidence="2 3">N19</strain>
    </source>
</reference>
<feature type="domain" description="DUF6946" evidence="1">
    <location>
        <begin position="14"/>
        <end position="116"/>
    </location>
</feature>
<organism evidence="2 3">
    <name type="scientific">Intestinibacter bartlettii</name>
    <dbReference type="NCBI Taxonomy" id="261299"/>
    <lineage>
        <taxon>Bacteria</taxon>
        <taxon>Bacillati</taxon>
        <taxon>Bacillota</taxon>
        <taxon>Clostridia</taxon>
        <taxon>Peptostreptococcales</taxon>
        <taxon>Peptostreptococcaceae</taxon>
        <taxon>Intestinibacter</taxon>
    </lineage>
</organism>
<protein>
    <recommendedName>
        <fullName evidence="1">DUF6946 domain-containing protein</fullName>
    </recommendedName>
</protein>
<evidence type="ECO:0000259" key="1">
    <source>
        <dbReference type="Pfam" id="PF22187"/>
    </source>
</evidence>
<dbReference type="RefSeq" id="WP_216568593.1">
    <property type="nucleotide sequence ID" value="NZ_JAHLOQ010000005.1"/>
</dbReference>
<dbReference type="Pfam" id="PF22187">
    <property type="entry name" value="DUF6946"/>
    <property type="match status" value="1"/>
</dbReference>
<evidence type="ECO:0000313" key="3">
    <source>
        <dbReference type="Proteomes" id="UP001196301"/>
    </source>
</evidence>
<sequence length="126" mass="14306">MYKLELKKKGKIIKSVNDWYDAAPPKNPSLHWKDGRSAKELAKYMTSTKGYMPKEIEDILAKLGCNPNITFYGEPEAVTSLEGRGGGRHHDLLLVQENEVVVGVEAKSDEDFGEQMHLRQFCLFLH</sequence>
<dbReference type="EMBL" id="JAHLOQ010000005">
    <property type="protein sequence ID" value="MBU5335463.1"/>
    <property type="molecule type" value="Genomic_DNA"/>
</dbReference>
<gene>
    <name evidence="2" type="ORF">KQI20_03330</name>
</gene>
<dbReference type="Proteomes" id="UP001196301">
    <property type="component" value="Unassembled WGS sequence"/>
</dbReference>
<accession>A0ABS6DVJ0</accession>